<evidence type="ECO:0000313" key="1">
    <source>
        <dbReference type="EMBL" id="GFS97015.1"/>
    </source>
</evidence>
<accession>A0A8X6N6Y1</accession>
<name>A0A8X6N6Y1_NEPPI</name>
<dbReference type="EMBL" id="BMAW01006005">
    <property type="protein sequence ID" value="GFS97015.1"/>
    <property type="molecule type" value="Genomic_DNA"/>
</dbReference>
<gene>
    <name evidence="1" type="primary">AVEN_236481_1</name>
    <name evidence="1" type="ORF">NPIL_135611</name>
</gene>
<dbReference type="AlphaFoldDB" id="A0A8X6N6Y1"/>
<dbReference type="Proteomes" id="UP000887013">
    <property type="component" value="Unassembled WGS sequence"/>
</dbReference>
<dbReference type="OrthoDB" id="5945939at2759"/>
<protein>
    <submittedName>
        <fullName evidence="1">DDE_Tnp_IS1595 domain-containing protein</fullName>
    </submittedName>
</protein>
<proteinExistence type="predicted"/>
<comment type="caution">
    <text evidence="1">The sequence shown here is derived from an EMBL/GenBank/DDBJ whole genome shotgun (WGS) entry which is preliminary data.</text>
</comment>
<reference evidence="1" key="1">
    <citation type="submission" date="2020-08" db="EMBL/GenBank/DDBJ databases">
        <title>Multicomponent nature underlies the extraordinary mechanical properties of spider dragline silk.</title>
        <authorList>
            <person name="Kono N."/>
            <person name="Nakamura H."/>
            <person name="Mori M."/>
            <person name="Yoshida Y."/>
            <person name="Ohtoshi R."/>
            <person name="Malay A.D."/>
            <person name="Moran D.A.P."/>
            <person name="Tomita M."/>
            <person name="Numata K."/>
            <person name="Arakawa K."/>
        </authorList>
    </citation>
    <scope>NUCLEOTIDE SEQUENCE</scope>
</reference>
<keyword evidence="2" id="KW-1185">Reference proteome</keyword>
<evidence type="ECO:0000313" key="2">
    <source>
        <dbReference type="Proteomes" id="UP000887013"/>
    </source>
</evidence>
<sequence>MLFLEFLMETGLIKSECICHKCNSQIEFSAKNSLCNNYAWIFRKSINKICGTTKTIWHGSWFTCSKLKLGEILMISFSVILGSATSEIEQMYHFSPGILADWRQFINEVILDSTENNSVVVQEE</sequence>
<organism evidence="1 2">
    <name type="scientific">Nephila pilipes</name>
    <name type="common">Giant wood spider</name>
    <name type="synonym">Nephila maculata</name>
    <dbReference type="NCBI Taxonomy" id="299642"/>
    <lineage>
        <taxon>Eukaryota</taxon>
        <taxon>Metazoa</taxon>
        <taxon>Ecdysozoa</taxon>
        <taxon>Arthropoda</taxon>
        <taxon>Chelicerata</taxon>
        <taxon>Arachnida</taxon>
        <taxon>Araneae</taxon>
        <taxon>Araneomorphae</taxon>
        <taxon>Entelegynae</taxon>
        <taxon>Araneoidea</taxon>
        <taxon>Nephilidae</taxon>
        <taxon>Nephila</taxon>
    </lineage>
</organism>